<comment type="caution">
    <text evidence="1">The sequence shown here is derived from an EMBL/GenBank/DDBJ whole genome shotgun (WGS) entry which is preliminary data.</text>
</comment>
<proteinExistence type="predicted"/>
<accession>A0A8J5WTH2</accession>
<dbReference type="Proteomes" id="UP000729402">
    <property type="component" value="Unassembled WGS sequence"/>
</dbReference>
<dbReference type="AlphaFoldDB" id="A0A8J5WTH2"/>
<keyword evidence="2" id="KW-1185">Reference proteome</keyword>
<sequence>MPKHPSAEHFAPDDEALALLAVTAETPAVTCHREHARPLPLGTLLVDLATVFDVGLFDGTLPARSPRFQ</sequence>
<name>A0A8J5WTH2_ZIZPA</name>
<dbReference type="EMBL" id="JAAALK010000080">
    <property type="protein sequence ID" value="KAG8094956.1"/>
    <property type="molecule type" value="Genomic_DNA"/>
</dbReference>
<reference evidence="1" key="1">
    <citation type="journal article" date="2021" name="bioRxiv">
        <title>Whole Genome Assembly and Annotation of Northern Wild Rice, Zizania palustris L., Supports a Whole Genome Duplication in the Zizania Genus.</title>
        <authorList>
            <person name="Haas M."/>
            <person name="Kono T."/>
            <person name="Macchietto M."/>
            <person name="Millas R."/>
            <person name="McGilp L."/>
            <person name="Shao M."/>
            <person name="Duquette J."/>
            <person name="Hirsch C.N."/>
            <person name="Kimball J."/>
        </authorList>
    </citation>
    <scope>NUCLEOTIDE SEQUENCE</scope>
    <source>
        <tissue evidence="1">Fresh leaf tissue</tissue>
    </source>
</reference>
<organism evidence="1 2">
    <name type="scientific">Zizania palustris</name>
    <name type="common">Northern wild rice</name>
    <dbReference type="NCBI Taxonomy" id="103762"/>
    <lineage>
        <taxon>Eukaryota</taxon>
        <taxon>Viridiplantae</taxon>
        <taxon>Streptophyta</taxon>
        <taxon>Embryophyta</taxon>
        <taxon>Tracheophyta</taxon>
        <taxon>Spermatophyta</taxon>
        <taxon>Magnoliopsida</taxon>
        <taxon>Liliopsida</taxon>
        <taxon>Poales</taxon>
        <taxon>Poaceae</taxon>
        <taxon>BOP clade</taxon>
        <taxon>Oryzoideae</taxon>
        <taxon>Oryzeae</taxon>
        <taxon>Zizaniinae</taxon>
        <taxon>Zizania</taxon>
    </lineage>
</organism>
<reference evidence="1" key="2">
    <citation type="submission" date="2021-02" db="EMBL/GenBank/DDBJ databases">
        <authorList>
            <person name="Kimball J.A."/>
            <person name="Haas M.W."/>
            <person name="Macchietto M."/>
            <person name="Kono T."/>
            <person name="Duquette J."/>
            <person name="Shao M."/>
        </authorList>
    </citation>
    <scope>NUCLEOTIDE SEQUENCE</scope>
    <source>
        <tissue evidence="1">Fresh leaf tissue</tissue>
    </source>
</reference>
<evidence type="ECO:0000313" key="2">
    <source>
        <dbReference type="Proteomes" id="UP000729402"/>
    </source>
</evidence>
<gene>
    <name evidence="1" type="ORF">GUJ93_ZPchr0012g21086</name>
</gene>
<protein>
    <submittedName>
        <fullName evidence="1">Uncharacterized protein</fullName>
    </submittedName>
</protein>
<evidence type="ECO:0000313" key="1">
    <source>
        <dbReference type="EMBL" id="KAG8094956.1"/>
    </source>
</evidence>